<keyword evidence="3" id="KW-1185">Reference proteome</keyword>
<dbReference type="GO" id="GO:0016787">
    <property type="term" value="F:hydrolase activity"/>
    <property type="evidence" value="ECO:0007669"/>
    <property type="project" value="UniProtKB-KW"/>
</dbReference>
<dbReference type="PANTHER" id="PTHR43265">
    <property type="entry name" value="ESTERASE ESTD"/>
    <property type="match status" value="1"/>
</dbReference>
<protein>
    <submittedName>
        <fullName evidence="2">Alpha/beta hydrolase</fullName>
    </submittedName>
</protein>
<dbReference type="PANTHER" id="PTHR43265:SF1">
    <property type="entry name" value="ESTERASE ESTD"/>
    <property type="match status" value="1"/>
</dbReference>
<gene>
    <name evidence="2" type="ORF">ACFQ1Q_09085</name>
</gene>
<dbReference type="Proteomes" id="UP001597013">
    <property type="component" value="Unassembled WGS sequence"/>
</dbReference>
<name>A0ABW3NA23_9FLAO</name>
<reference evidence="3" key="1">
    <citation type="journal article" date="2019" name="Int. J. Syst. Evol. Microbiol.">
        <title>The Global Catalogue of Microorganisms (GCM) 10K type strain sequencing project: providing services to taxonomists for standard genome sequencing and annotation.</title>
        <authorList>
            <consortium name="The Broad Institute Genomics Platform"/>
            <consortium name="The Broad Institute Genome Sequencing Center for Infectious Disease"/>
            <person name="Wu L."/>
            <person name="Ma J."/>
        </authorList>
    </citation>
    <scope>NUCLEOTIDE SEQUENCE [LARGE SCALE GENOMIC DNA]</scope>
    <source>
        <strain evidence="3">CCUG 62215</strain>
    </source>
</reference>
<evidence type="ECO:0000259" key="1">
    <source>
        <dbReference type="Pfam" id="PF12146"/>
    </source>
</evidence>
<dbReference type="InterPro" id="IPR029058">
    <property type="entry name" value="AB_hydrolase_fold"/>
</dbReference>
<dbReference type="InterPro" id="IPR022742">
    <property type="entry name" value="Hydrolase_4"/>
</dbReference>
<dbReference type="SUPFAM" id="SSF53474">
    <property type="entry name" value="alpha/beta-Hydrolases"/>
    <property type="match status" value="1"/>
</dbReference>
<dbReference type="RefSeq" id="WP_386130249.1">
    <property type="nucleotide sequence ID" value="NZ_JBHTJL010000011.1"/>
</dbReference>
<proteinExistence type="predicted"/>
<keyword evidence="2" id="KW-0378">Hydrolase</keyword>
<accession>A0ABW3NA23</accession>
<dbReference type="Pfam" id="PF12146">
    <property type="entry name" value="Hydrolase_4"/>
    <property type="match status" value="1"/>
</dbReference>
<evidence type="ECO:0000313" key="2">
    <source>
        <dbReference type="EMBL" id="MFD1063396.1"/>
    </source>
</evidence>
<sequence>MKQLLNILFFLLYYLSFGQTKIVSEEYLLKNDSIKLPGTLTYNEGLSNQPLVIFVQGSGNPDRNGNQPALGVNIDYIKLLRDELNKKGIAFYSYDKRNVTKSNFKHLVKSSKFEDLVEDTKKATENFENDNRFSTITLIGHSQGSLVAMLAIEEDIDKYISLSGLGESFDKALIRQISAQNEALGKTAELHFKELNETGDIKNINPMLLSLFSKPNLSFLKSYSAFDPAKEIAKLEIPVLIVNGNKDLQVLVNDAQKLKAENSEAELVIIDGMTHVLKTITTDDENIKTYTNRDFPLSLELVEVISAFIKK</sequence>
<feature type="domain" description="Serine aminopeptidase S33" evidence="1">
    <location>
        <begin position="80"/>
        <end position="157"/>
    </location>
</feature>
<organism evidence="2 3">
    <name type="scientific">Winogradskyella litorisediminis</name>
    <dbReference type="NCBI Taxonomy" id="1156618"/>
    <lineage>
        <taxon>Bacteria</taxon>
        <taxon>Pseudomonadati</taxon>
        <taxon>Bacteroidota</taxon>
        <taxon>Flavobacteriia</taxon>
        <taxon>Flavobacteriales</taxon>
        <taxon>Flavobacteriaceae</taxon>
        <taxon>Winogradskyella</taxon>
    </lineage>
</organism>
<dbReference type="InterPro" id="IPR053145">
    <property type="entry name" value="AB_hydrolase_Est10"/>
</dbReference>
<comment type="caution">
    <text evidence="2">The sequence shown here is derived from an EMBL/GenBank/DDBJ whole genome shotgun (WGS) entry which is preliminary data.</text>
</comment>
<evidence type="ECO:0000313" key="3">
    <source>
        <dbReference type="Proteomes" id="UP001597013"/>
    </source>
</evidence>
<dbReference type="EMBL" id="JBHTJL010000011">
    <property type="protein sequence ID" value="MFD1063396.1"/>
    <property type="molecule type" value="Genomic_DNA"/>
</dbReference>
<dbReference type="Gene3D" id="3.40.50.1820">
    <property type="entry name" value="alpha/beta hydrolase"/>
    <property type="match status" value="1"/>
</dbReference>